<dbReference type="InterPro" id="IPR036291">
    <property type="entry name" value="NAD(P)-bd_dom_sf"/>
</dbReference>
<dbReference type="GO" id="GO:0016651">
    <property type="term" value="F:oxidoreductase activity, acting on NAD(P)H"/>
    <property type="evidence" value="ECO:0007669"/>
    <property type="project" value="TreeGrafter"/>
</dbReference>
<reference evidence="6" key="1">
    <citation type="submission" date="2016-06" db="EMBL/GenBank/DDBJ databases">
        <authorList>
            <person name="Sutton G."/>
            <person name="Brinkac L."/>
            <person name="Sanka R."/>
            <person name="Adams M."/>
            <person name="Lau E."/>
            <person name="Mehaffy C."/>
            <person name="Tameris M."/>
            <person name="Hatherill M."/>
            <person name="Hanekom W."/>
            <person name="Mahomed H."/>
            <person name="Mcshane H."/>
        </authorList>
    </citation>
    <scope>NUCLEOTIDE SEQUENCE [LARGE SCALE GENOMIC DNA]</scope>
    <source>
        <strain evidence="6">852014-51077_SCH5608930-a</strain>
    </source>
</reference>
<dbReference type="SUPFAM" id="SSF51735">
    <property type="entry name" value="NAD(P)-binding Rossmann-fold domains"/>
    <property type="match status" value="1"/>
</dbReference>
<comment type="caution">
    <text evidence="5">The sequence shown here is derived from an EMBL/GenBank/DDBJ whole genome shotgun (WGS) entry which is preliminary data.</text>
</comment>
<dbReference type="Pfam" id="PF08240">
    <property type="entry name" value="ADH_N"/>
    <property type="match status" value="1"/>
</dbReference>
<evidence type="ECO:0000256" key="1">
    <source>
        <dbReference type="ARBA" id="ARBA00022857"/>
    </source>
</evidence>
<dbReference type="CDD" id="cd08243">
    <property type="entry name" value="quinone_oxidoreductase_like_1"/>
    <property type="match status" value="1"/>
</dbReference>
<dbReference type="PANTHER" id="PTHR48106:SF18">
    <property type="entry name" value="QUINONE OXIDOREDUCTASE PIG3"/>
    <property type="match status" value="1"/>
</dbReference>
<keyword evidence="1" id="KW-0521">NADP</keyword>
<name>A0A1A2EEI1_MYCSD</name>
<dbReference type="SMART" id="SM00829">
    <property type="entry name" value="PKS_ER"/>
    <property type="match status" value="1"/>
</dbReference>
<evidence type="ECO:0000313" key="6">
    <source>
        <dbReference type="Proteomes" id="UP000093985"/>
    </source>
</evidence>
<evidence type="ECO:0000259" key="4">
    <source>
        <dbReference type="SMART" id="SM00829"/>
    </source>
</evidence>
<dbReference type="EMBL" id="LZIN01000095">
    <property type="protein sequence ID" value="OBG01251.1"/>
    <property type="molecule type" value="Genomic_DNA"/>
</dbReference>
<dbReference type="Proteomes" id="UP000093985">
    <property type="component" value="Unassembled WGS sequence"/>
</dbReference>
<dbReference type="Gene3D" id="3.90.180.10">
    <property type="entry name" value="Medium-chain alcohol dehydrogenases, catalytic domain"/>
    <property type="match status" value="1"/>
</dbReference>
<dbReference type="InterPro" id="IPR013154">
    <property type="entry name" value="ADH-like_N"/>
</dbReference>
<feature type="domain" description="Enoyl reductase (ER)" evidence="4">
    <location>
        <begin position="34"/>
        <end position="345"/>
    </location>
</feature>
<dbReference type="AlphaFoldDB" id="A0A1A2EEI1"/>
<feature type="region of interest" description="Disordered" evidence="3">
    <location>
        <begin position="1"/>
        <end position="22"/>
    </location>
</feature>
<dbReference type="InterPro" id="IPR011032">
    <property type="entry name" value="GroES-like_sf"/>
</dbReference>
<dbReference type="PANTHER" id="PTHR48106">
    <property type="entry name" value="QUINONE OXIDOREDUCTASE PIG3-RELATED"/>
    <property type="match status" value="1"/>
</dbReference>
<protein>
    <submittedName>
        <fullName evidence="5">Alcohol dehydrogenase</fullName>
    </submittedName>
</protein>
<keyword evidence="2" id="KW-0560">Oxidoreductase</keyword>
<evidence type="ECO:0000256" key="2">
    <source>
        <dbReference type="ARBA" id="ARBA00023002"/>
    </source>
</evidence>
<evidence type="ECO:0000256" key="3">
    <source>
        <dbReference type="SAM" id="MobiDB-lite"/>
    </source>
</evidence>
<proteinExistence type="predicted"/>
<dbReference type="SUPFAM" id="SSF50129">
    <property type="entry name" value="GroES-like"/>
    <property type="match status" value="1"/>
</dbReference>
<dbReference type="Gene3D" id="3.40.50.720">
    <property type="entry name" value="NAD(P)-binding Rossmann-like Domain"/>
    <property type="match status" value="1"/>
</dbReference>
<dbReference type="Pfam" id="PF13602">
    <property type="entry name" value="ADH_zinc_N_2"/>
    <property type="match status" value="1"/>
</dbReference>
<gene>
    <name evidence="5" type="ORF">A5771_17330</name>
</gene>
<evidence type="ECO:0000313" key="5">
    <source>
        <dbReference type="EMBL" id="OBG01251.1"/>
    </source>
</evidence>
<dbReference type="OrthoDB" id="9792162at2"/>
<dbReference type="GO" id="GO:0070402">
    <property type="term" value="F:NADPH binding"/>
    <property type="evidence" value="ECO:0007669"/>
    <property type="project" value="TreeGrafter"/>
</dbReference>
<dbReference type="InterPro" id="IPR020843">
    <property type="entry name" value="ER"/>
</dbReference>
<feature type="compositionally biased region" description="Polar residues" evidence="3">
    <location>
        <begin position="1"/>
        <end position="11"/>
    </location>
</feature>
<sequence>MTMATTSTIPTHPTVVRETPGGPTMRAIVLNGFGGLEALTYTEIPKPLPKQGEVVIRVKGFGINHAEMHMRRGEWAEAAEVSGIECVGIVDSCPGGEFPVGAKVAALMGGLGRTINGSYAQFTRVRAGNVALIESELPWDQLAALPETYATAWTCLFRNLSLSAGQTIVIRGATSSFGQAAVKLAVEAQAHVIATTRNRDRFELLTSLGADRAELETPDLGAHIAEAKQVDAVLDLVGNSTILDSLDMLRRGGTACLAGWLGGLDPIADFNPLLQMASGVNLSFFGSFVFGSPGFALSDVPLQDIADKVRDGRLAAAPSHVFSFDQIREAHRVMENGEAAGKMVVVLD</sequence>
<organism evidence="5 6">
    <name type="scientific">Mycolicibacter sinensis (strain JDM601)</name>
    <name type="common">Mycobacterium sinense</name>
    <dbReference type="NCBI Taxonomy" id="875328"/>
    <lineage>
        <taxon>Bacteria</taxon>
        <taxon>Bacillati</taxon>
        <taxon>Actinomycetota</taxon>
        <taxon>Actinomycetes</taxon>
        <taxon>Mycobacteriales</taxon>
        <taxon>Mycobacteriaceae</taxon>
        <taxon>Mycolicibacter</taxon>
    </lineage>
</organism>
<accession>A0A1A2EEI1</accession>